<proteinExistence type="predicted"/>
<accession>A0A1I6FVX3</accession>
<name>A0A1I6FVX3_9EURY</name>
<evidence type="ECO:0000313" key="3">
    <source>
        <dbReference type="Proteomes" id="UP000243250"/>
    </source>
</evidence>
<evidence type="ECO:0000256" key="1">
    <source>
        <dbReference type="SAM" id="Phobius"/>
    </source>
</evidence>
<reference evidence="3" key="1">
    <citation type="submission" date="2016-10" db="EMBL/GenBank/DDBJ databases">
        <authorList>
            <person name="Varghese N."/>
            <person name="Submissions S."/>
        </authorList>
    </citation>
    <scope>NUCLEOTIDE SEQUENCE [LARGE SCALE GENOMIC DNA]</scope>
    <source>
        <strain evidence="3">CGMCC 1.8711</strain>
    </source>
</reference>
<dbReference type="Proteomes" id="UP000243250">
    <property type="component" value="Unassembled WGS sequence"/>
</dbReference>
<keyword evidence="1" id="KW-0812">Transmembrane</keyword>
<dbReference type="AlphaFoldDB" id="A0A1I6FVX3"/>
<keyword evidence="1" id="KW-0472">Membrane</keyword>
<dbReference type="OrthoDB" id="382996at2157"/>
<keyword evidence="3" id="KW-1185">Reference proteome</keyword>
<organism evidence="2 3">
    <name type="scientific">Halogeometricum limi</name>
    <dbReference type="NCBI Taxonomy" id="555875"/>
    <lineage>
        <taxon>Archaea</taxon>
        <taxon>Methanobacteriati</taxon>
        <taxon>Methanobacteriota</taxon>
        <taxon>Stenosarchaea group</taxon>
        <taxon>Halobacteria</taxon>
        <taxon>Halobacteriales</taxon>
        <taxon>Haloferacaceae</taxon>
        <taxon>Halogeometricum</taxon>
    </lineage>
</organism>
<protein>
    <submittedName>
        <fullName evidence="2">Uncharacterized protein</fullName>
    </submittedName>
</protein>
<feature type="transmembrane region" description="Helical" evidence="1">
    <location>
        <begin position="20"/>
        <end position="43"/>
    </location>
</feature>
<dbReference type="EMBL" id="FOYS01000001">
    <property type="protein sequence ID" value="SFR34105.1"/>
    <property type="molecule type" value="Genomic_DNA"/>
</dbReference>
<keyword evidence="1" id="KW-1133">Transmembrane helix</keyword>
<evidence type="ECO:0000313" key="2">
    <source>
        <dbReference type="EMBL" id="SFR34105.1"/>
    </source>
</evidence>
<gene>
    <name evidence="2" type="ORF">SAMN04488124_0406</name>
</gene>
<sequence>MVRGPVTRLVADNRVIGGLFSYSVLFLVGLWILATVAFALFFIIGVSIGFLLDIDSALGLQASALFDLLWKDVFRATLPFAMYSAGIAGAIAVVTGGMIYAAGFVDWVLRKSPRSVRRVIIGRAGGLLRSDR</sequence>
<feature type="transmembrane region" description="Helical" evidence="1">
    <location>
        <begin position="82"/>
        <end position="109"/>
    </location>
</feature>
<dbReference type="RefSeq" id="WP_089876289.1">
    <property type="nucleotide sequence ID" value="NZ_FOYS01000001.1"/>
</dbReference>